<evidence type="ECO:0000256" key="7">
    <source>
        <dbReference type="ARBA" id="ARBA00022801"/>
    </source>
</evidence>
<feature type="region of interest" description="Disordered" evidence="8">
    <location>
        <begin position="182"/>
        <end position="203"/>
    </location>
</feature>
<organism evidence="10 11">
    <name type="scientific">Pristionchus mayeri</name>
    <dbReference type="NCBI Taxonomy" id="1317129"/>
    <lineage>
        <taxon>Eukaryota</taxon>
        <taxon>Metazoa</taxon>
        <taxon>Ecdysozoa</taxon>
        <taxon>Nematoda</taxon>
        <taxon>Chromadorea</taxon>
        <taxon>Rhabditida</taxon>
        <taxon>Rhabditina</taxon>
        <taxon>Diplogasteromorpha</taxon>
        <taxon>Diplogasteroidea</taxon>
        <taxon>Neodiplogasteridae</taxon>
        <taxon>Pristionchus</taxon>
    </lineage>
</organism>
<dbReference type="GO" id="GO:0043137">
    <property type="term" value="P:DNA replication, removal of RNA primer"/>
    <property type="evidence" value="ECO:0007669"/>
    <property type="project" value="TreeGrafter"/>
</dbReference>
<dbReference type="Pfam" id="PF00075">
    <property type="entry name" value="RNase_H"/>
    <property type="match status" value="1"/>
</dbReference>
<gene>
    <name evidence="10" type="ORF">PMAYCL1PPCAC_29603</name>
</gene>
<evidence type="ECO:0000256" key="2">
    <source>
        <dbReference type="ARBA" id="ARBA00005300"/>
    </source>
</evidence>
<dbReference type="Gene3D" id="3.30.420.10">
    <property type="entry name" value="Ribonuclease H-like superfamily/Ribonuclease H"/>
    <property type="match status" value="1"/>
</dbReference>
<comment type="similarity">
    <text evidence="2">Belongs to the RNase H family.</text>
</comment>
<feature type="compositionally biased region" description="Polar residues" evidence="8">
    <location>
        <begin position="188"/>
        <end position="203"/>
    </location>
</feature>
<dbReference type="InterPro" id="IPR012337">
    <property type="entry name" value="RNaseH-like_sf"/>
</dbReference>
<dbReference type="GO" id="GO:0004523">
    <property type="term" value="F:RNA-DNA hybrid ribonuclease activity"/>
    <property type="evidence" value="ECO:0007669"/>
    <property type="project" value="UniProtKB-EC"/>
</dbReference>
<reference evidence="11" key="1">
    <citation type="submission" date="2022-10" db="EMBL/GenBank/DDBJ databases">
        <title>Genome assembly of Pristionchus species.</title>
        <authorList>
            <person name="Yoshida K."/>
            <person name="Sommer R.J."/>
        </authorList>
    </citation>
    <scope>NUCLEOTIDE SEQUENCE [LARGE SCALE GENOMIC DNA]</scope>
    <source>
        <strain evidence="11">RS5460</strain>
    </source>
</reference>
<proteinExistence type="inferred from homology"/>
<keyword evidence="5" id="KW-0479">Metal-binding</keyword>
<dbReference type="PROSITE" id="PS50879">
    <property type="entry name" value="RNASE_H_1"/>
    <property type="match status" value="1"/>
</dbReference>
<keyword evidence="4" id="KW-0540">Nuclease</keyword>
<feature type="non-terminal residue" evidence="10">
    <location>
        <position position="1"/>
    </location>
</feature>
<evidence type="ECO:0000259" key="9">
    <source>
        <dbReference type="PROSITE" id="PS50879"/>
    </source>
</evidence>
<keyword evidence="11" id="KW-1185">Reference proteome</keyword>
<evidence type="ECO:0000256" key="4">
    <source>
        <dbReference type="ARBA" id="ARBA00022722"/>
    </source>
</evidence>
<dbReference type="GO" id="GO:0046872">
    <property type="term" value="F:metal ion binding"/>
    <property type="evidence" value="ECO:0007669"/>
    <property type="project" value="UniProtKB-KW"/>
</dbReference>
<evidence type="ECO:0000313" key="10">
    <source>
        <dbReference type="EMBL" id="GMR59408.1"/>
    </source>
</evidence>
<keyword evidence="6" id="KW-0255">Endonuclease</keyword>
<dbReference type="SUPFAM" id="SSF53098">
    <property type="entry name" value="Ribonuclease H-like"/>
    <property type="match status" value="1"/>
</dbReference>
<sequence length="251" mass="28789">FSPRVSYGTERKTVKREDMAIELRVEERLIVYTDGSKRAHRAGIGIFFGDDHPLNSSIPLDVVDSGTAEIIAVHTALVMIWSWKMYKCQDVVVRTDYMGVIDAMQGRTRRAGRHAELYDNLRKVAERFPSVTFEYVRGHSGVKGNEMADMIAKAASGAVKKKTEWKRELEEKERVIIYEEEERRKGSNKGNESTVPSISMQGIENNNGIMSNANIEKEIGMGKRFVWPAGIWRNLFETMFHLVMNWTMYIF</sequence>
<name>A0AAN5DA90_9BILA</name>
<dbReference type="InterPro" id="IPR002156">
    <property type="entry name" value="RNaseH_domain"/>
</dbReference>
<dbReference type="PANTHER" id="PTHR10642:SF26">
    <property type="entry name" value="RIBONUCLEASE H1"/>
    <property type="match status" value="1"/>
</dbReference>
<dbReference type="Proteomes" id="UP001328107">
    <property type="component" value="Unassembled WGS sequence"/>
</dbReference>
<evidence type="ECO:0000256" key="8">
    <source>
        <dbReference type="SAM" id="MobiDB-lite"/>
    </source>
</evidence>
<dbReference type="InterPro" id="IPR050092">
    <property type="entry name" value="RNase_H"/>
</dbReference>
<dbReference type="GO" id="GO:0003676">
    <property type="term" value="F:nucleic acid binding"/>
    <property type="evidence" value="ECO:0007669"/>
    <property type="project" value="InterPro"/>
</dbReference>
<evidence type="ECO:0000256" key="5">
    <source>
        <dbReference type="ARBA" id="ARBA00022723"/>
    </source>
</evidence>
<protein>
    <recommendedName>
        <fullName evidence="3">ribonuclease H</fullName>
        <ecNumber evidence="3">3.1.26.4</ecNumber>
    </recommendedName>
</protein>
<evidence type="ECO:0000256" key="6">
    <source>
        <dbReference type="ARBA" id="ARBA00022759"/>
    </source>
</evidence>
<dbReference type="AlphaFoldDB" id="A0AAN5DA90"/>
<evidence type="ECO:0000313" key="11">
    <source>
        <dbReference type="Proteomes" id="UP001328107"/>
    </source>
</evidence>
<comment type="caution">
    <text evidence="10">The sequence shown here is derived from an EMBL/GenBank/DDBJ whole genome shotgun (WGS) entry which is preliminary data.</text>
</comment>
<evidence type="ECO:0000256" key="3">
    <source>
        <dbReference type="ARBA" id="ARBA00012180"/>
    </source>
</evidence>
<accession>A0AAN5DA90</accession>
<comment type="catalytic activity">
    <reaction evidence="1">
        <text>Endonucleolytic cleavage to 5'-phosphomonoester.</text>
        <dbReference type="EC" id="3.1.26.4"/>
    </reaction>
</comment>
<dbReference type="EC" id="3.1.26.4" evidence="3"/>
<dbReference type="PANTHER" id="PTHR10642">
    <property type="entry name" value="RIBONUCLEASE H1"/>
    <property type="match status" value="1"/>
</dbReference>
<dbReference type="InterPro" id="IPR036397">
    <property type="entry name" value="RNaseH_sf"/>
</dbReference>
<dbReference type="EMBL" id="BTRK01000006">
    <property type="protein sequence ID" value="GMR59408.1"/>
    <property type="molecule type" value="Genomic_DNA"/>
</dbReference>
<evidence type="ECO:0000256" key="1">
    <source>
        <dbReference type="ARBA" id="ARBA00000077"/>
    </source>
</evidence>
<feature type="domain" description="RNase H type-1" evidence="9">
    <location>
        <begin position="25"/>
        <end position="157"/>
    </location>
</feature>
<keyword evidence="7" id="KW-0378">Hydrolase</keyword>